<dbReference type="InterPro" id="IPR016181">
    <property type="entry name" value="Acyl_CoA_acyltransferase"/>
</dbReference>
<dbReference type="GO" id="GO:0016747">
    <property type="term" value="F:acyltransferase activity, transferring groups other than amino-acyl groups"/>
    <property type="evidence" value="ECO:0007669"/>
    <property type="project" value="InterPro"/>
</dbReference>
<reference evidence="2" key="1">
    <citation type="journal article" date="2021" name="PeerJ">
        <title>Extensive microbial diversity within the chicken gut microbiome revealed by metagenomics and culture.</title>
        <authorList>
            <person name="Gilroy R."/>
            <person name="Ravi A."/>
            <person name="Getino M."/>
            <person name="Pursley I."/>
            <person name="Horton D.L."/>
            <person name="Alikhan N.F."/>
            <person name="Baker D."/>
            <person name="Gharbi K."/>
            <person name="Hall N."/>
            <person name="Watson M."/>
            <person name="Adriaenssens E.M."/>
            <person name="Foster-Nyarko E."/>
            <person name="Jarju S."/>
            <person name="Secka A."/>
            <person name="Antonio M."/>
            <person name="Oren A."/>
            <person name="Chaudhuri R.R."/>
            <person name="La Ragione R."/>
            <person name="Hildebrand F."/>
            <person name="Pallen M.J."/>
        </authorList>
    </citation>
    <scope>NUCLEOTIDE SEQUENCE</scope>
    <source>
        <strain evidence="2">421</strain>
    </source>
</reference>
<dbReference type="EMBL" id="DXGE01000015">
    <property type="protein sequence ID" value="HIW85546.1"/>
    <property type="molecule type" value="Genomic_DNA"/>
</dbReference>
<comment type="caution">
    <text evidence="2">The sequence shown here is derived from an EMBL/GenBank/DDBJ whole genome shotgun (WGS) entry which is preliminary data.</text>
</comment>
<feature type="domain" description="N-acetyltransferase" evidence="1">
    <location>
        <begin position="1"/>
        <end position="153"/>
    </location>
</feature>
<sequence>MRINSAALSELSDVKNICEATISAIYPKYYPAGAVHYFLELHSENNILKDIGEGCVYLYKDALEIPVGTVTVKGNEVCRLFVLPAYQGKGYGSQLLDFAENIILRHYSNIVVAASFPAKCIYLKQGYADTDFKRIQTYNGDFLCYDVMEKRTV</sequence>
<gene>
    <name evidence="2" type="ORF">IAA48_03535</name>
</gene>
<dbReference type="InterPro" id="IPR000182">
    <property type="entry name" value="GNAT_dom"/>
</dbReference>
<dbReference type="Pfam" id="PF13673">
    <property type="entry name" value="Acetyltransf_10"/>
    <property type="match status" value="1"/>
</dbReference>
<accession>A0A9D1UGB7</accession>
<reference evidence="2" key="2">
    <citation type="submission" date="2021-04" db="EMBL/GenBank/DDBJ databases">
        <authorList>
            <person name="Gilroy R."/>
        </authorList>
    </citation>
    <scope>NUCLEOTIDE SEQUENCE</scope>
    <source>
        <strain evidence="2">421</strain>
    </source>
</reference>
<proteinExistence type="predicted"/>
<dbReference type="PROSITE" id="PS51186">
    <property type="entry name" value="GNAT"/>
    <property type="match status" value="1"/>
</dbReference>
<dbReference type="AlphaFoldDB" id="A0A9D1UGB7"/>
<organism evidence="2 3">
    <name type="scientific">Candidatus Eubacterium faecipullorum</name>
    <dbReference type="NCBI Taxonomy" id="2838571"/>
    <lineage>
        <taxon>Bacteria</taxon>
        <taxon>Bacillati</taxon>
        <taxon>Bacillota</taxon>
        <taxon>Clostridia</taxon>
        <taxon>Eubacteriales</taxon>
        <taxon>Eubacteriaceae</taxon>
        <taxon>Eubacterium</taxon>
    </lineage>
</organism>
<evidence type="ECO:0000259" key="1">
    <source>
        <dbReference type="PROSITE" id="PS51186"/>
    </source>
</evidence>
<dbReference type="CDD" id="cd04301">
    <property type="entry name" value="NAT_SF"/>
    <property type="match status" value="1"/>
</dbReference>
<evidence type="ECO:0000313" key="3">
    <source>
        <dbReference type="Proteomes" id="UP000824205"/>
    </source>
</evidence>
<evidence type="ECO:0000313" key="2">
    <source>
        <dbReference type="EMBL" id="HIW85546.1"/>
    </source>
</evidence>
<protein>
    <submittedName>
        <fullName evidence="2">GNAT family N-acetyltransferase</fullName>
    </submittedName>
</protein>
<dbReference type="SUPFAM" id="SSF55729">
    <property type="entry name" value="Acyl-CoA N-acyltransferases (Nat)"/>
    <property type="match status" value="1"/>
</dbReference>
<dbReference type="Gene3D" id="3.40.630.30">
    <property type="match status" value="1"/>
</dbReference>
<dbReference type="Proteomes" id="UP000824205">
    <property type="component" value="Unassembled WGS sequence"/>
</dbReference>
<name>A0A9D1UGB7_9FIRM</name>